<feature type="region of interest" description="Disordered" evidence="1">
    <location>
        <begin position="1054"/>
        <end position="1148"/>
    </location>
</feature>
<evidence type="ECO:0000256" key="1">
    <source>
        <dbReference type="SAM" id="MobiDB-lite"/>
    </source>
</evidence>
<accession>A0A6F9XIK9</accession>
<evidence type="ECO:0000313" key="2">
    <source>
        <dbReference type="EMBL" id="GET05086.1"/>
    </source>
</evidence>
<feature type="compositionally biased region" description="Low complexity" evidence="1">
    <location>
        <begin position="1066"/>
        <end position="1079"/>
    </location>
</feature>
<dbReference type="GO" id="GO:0006511">
    <property type="term" value="P:ubiquitin-dependent protein catabolic process"/>
    <property type="evidence" value="ECO:0007669"/>
    <property type="project" value="TreeGrafter"/>
</dbReference>
<name>A0A6F9XIK9_9LACO</name>
<dbReference type="GO" id="GO:0006397">
    <property type="term" value="P:mRNA processing"/>
    <property type="evidence" value="ECO:0007669"/>
    <property type="project" value="InterPro"/>
</dbReference>
<sequence length="1515" mass="159407">MANETTISAKIQVSGLAELEKAKSLLESLNRPAVSSTGLTGLANSLREVAENAKKAEKSLKGLSDLKFNNATIKLSDGLVKATEQATKLEARLKTVADINGEKAGLKLSEGLAKATATSNKIRESILKSNQAEQELASSAQKVASAEKEAASAAQQGAKARKSALEASRNANRQAQQQTALQATQKEKEPGKFRSAVKEAFGMYTLGQLGANAVMAAGAGVGNLARSGLDYISEQQASAVSWASNARSVNKLLGKNISNKEANAFSKGMVKDVSNLATEAGNDYKQVSDAALAFYATGAGVSTAGNKKKTLQLTRDMLNLQDAGGLNDEEMGRFIQSVAKTLDQDKLTSERLQQLKQFNPNIDNYLQKAYKKRTGKEGGIKDFSGDDLVTALHMMGLAPGVSDASKKMNQSLQGVRRSVKNGLVRMTGQFETELGKNLNKAFGGDGKLFSRITGWFNNSKKTDAFVGGVANKTAGVITTAGKVGREAYDFVKDGYNLAKPYLQTYGKSFVQEMKSIGKGIGEAYQTVKGWGKKFISLIPKSTQGKLENIGQTLSSMAGKATAFLAVTRGLSKLPLIGKGVESAIRPLLSLTSKIPVVGKGLTGLISKLTGIKPQREMSAANTMQNAANTMMSAANKFNGGGGNSTGTSGFTPGGKGKKPFTGKGAFSNEFNPYIADSYVPGTTTRMGRYHNGKTILPPSRFGQMVDRGNELLTYGQETRVGRNANFIKRNWTKLKGNSLVKIGTLGDRVLNSKVGLGALAIGRGASYVGRGIGAGTRAIGKYGMPGMNALFTGIDIMSVLGSTKAGSLARHQGVGNAVGSGVGSTLGMAAGGALGSLLGPVGTAVGSTVGGMAGGFLGGKLGSWFGGKFGGSKGGKPKQTWSQKQESKAQAQYEKDNFTSSYNDLYKNANQQPQTSAKAAYRTLNAATKSNAKARTAAMHYKDAMAAGDIAGMVKYQQQMQKQVKKQDTKNIATASKKVNSAKSKAEKAYSKAYEQARKSLDTSSAFAGLSKKQKDRSARAMAKNDKNYKEAEKAASKAIKNRKKAIAKYEKETGEKYKSAKTGSNKKSASKKQSSSKKNTSGANSTASRKHGSSSKSSSNKKHSSKAPKKQNASKKHASSNSSKKKAASSYSKSKAQGSASVAKNAKQIAKMSKDMKKLKNKKVKVSVSVSGAKKISKLSKDMKKLKTKKAKVSVSVSGANKVKKITSSIKKLKNKRVRVRATASGSGKVKSLSTSIKRVKGKHVKVSARVSGTSKVRSLKSAIAKVKAKSVNVAAKVSGTGKVKDLRSAINSLKGKHVSVSAKVSGTGAVRSLASAIAAVKNKHVTISATVHKQGKLATGTPGASQSFNAPALATGTPAATTNQWAANGGTKKGVYLVNDAPGADYVEAFKTREGLVGLFPKQRNLLVPLEEGTQVLNAKETKKKFPRLEKGTKKFEAVNLKLPKFPKLATGTPGSKGVFTNSKNTSVTNNFSINVTVNADSGSSNTSQTSLANTIANTIAEKLRQQFPLTEI</sequence>
<feature type="compositionally biased region" description="Low complexity" evidence="1">
    <location>
        <begin position="1129"/>
        <end position="1142"/>
    </location>
</feature>
<dbReference type="InterPro" id="IPR033489">
    <property type="entry name" value="RBBP6"/>
</dbReference>
<dbReference type="GO" id="GO:0061630">
    <property type="term" value="F:ubiquitin protein ligase activity"/>
    <property type="evidence" value="ECO:0007669"/>
    <property type="project" value="InterPro"/>
</dbReference>
<protein>
    <recommendedName>
        <fullName evidence="3">Phage tail tape measure protein domain-containing protein</fullName>
    </recommendedName>
</protein>
<evidence type="ECO:0008006" key="3">
    <source>
        <dbReference type="Google" id="ProtNLM"/>
    </source>
</evidence>
<feature type="compositionally biased region" description="Basic and acidic residues" evidence="1">
    <location>
        <begin position="1016"/>
        <end position="1036"/>
    </location>
</feature>
<dbReference type="GO" id="GO:0016567">
    <property type="term" value="P:protein ubiquitination"/>
    <property type="evidence" value="ECO:0007669"/>
    <property type="project" value="InterPro"/>
</dbReference>
<proteinExistence type="predicted"/>
<feature type="region of interest" description="Disordered" evidence="1">
    <location>
        <begin position="152"/>
        <end position="192"/>
    </location>
</feature>
<dbReference type="EMBL" id="BLAM01000017">
    <property type="protein sequence ID" value="GET05086.1"/>
    <property type="molecule type" value="Genomic_DNA"/>
</dbReference>
<dbReference type="RefSeq" id="WP_172584009.1">
    <property type="nucleotide sequence ID" value="NZ_BLAM01000017.1"/>
</dbReference>
<dbReference type="PANTHER" id="PTHR15439:SF0">
    <property type="entry name" value="CELL DIVISION CYCLE AND APOPTOSIS REGULATOR PROTEIN 1-RELATED"/>
    <property type="match status" value="1"/>
</dbReference>
<feature type="compositionally biased region" description="Basic residues" evidence="1">
    <location>
        <begin position="1089"/>
        <end position="1128"/>
    </location>
</feature>
<dbReference type="Proteomes" id="UP000494265">
    <property type="component" value="Unassembled WGS sequence"/>
</dbReference>
<dbReference type="PANTHER" id="PTHR15439">
    <property type="entry name" value="RETINOBLASTOMA-BINDING PROTEIN 6"/>
    <property type="match status" value="1"/>
</dbReference>
<comment type="caution">
    <text evidence="2">The sequence shown here is derived from an EMBL/GenBank/DDBJ whole genome shotgun (WGS) entry which is preliminary data.</text>
</comment>
<feature type="compositionally biased region" description="Low complexity" evidence="1">
    <location>
        <begin position="169"/>
        <end position="184"/>
    </location>
</feature>
<gene>
    <name evidence="2" type="ORF">SY212_01160</name>
</gene>
<reference evidence="2" key="1">
    <citation type="submission" date="2019-10" db="EMBL/GenBank/DDBJ databases">
        <title>Lactobacillus agilis SY212 Whole Genome Sequencing Project.</title>
        <authorList>
            <person name="Suzuki S."/>
            <person name="Endo A."/>
            <person name="Maeno S."/>
            <person name="Shiwa Y."/>
            <person name="Matsutani M."/>
            <person name="Kajikawa A."/>
        </authorList>
    </citation>
    <scope>NUCLEOTIDE SEQUENCE</scope>
    <source>
        <strain evidence="2">SY212</strain>
    </source>
</reference>
<feature type="region of interest" description="Disordered" evidence="1">
    <location>
        <begin position="1001"/>
        <end position="1037"/>
    </location>
</feature>
<organism evidence="2">
    <name type="scientific">Ligilactobacillus agilis</name>
    <dbReference type="NCBI Taxonomy" id="1601"/>
    <lineage>
        <taxon>Bacteria</taxon>
        <taxon>Bacillati</taxon>
        <taxon>Bacillota</taxon>
        <taxon>Bacilli</taxon>
        <taxon>Lactobacillales</taxon>
        <taxon>Lactobacillaceae</taxon>
        <taxon>Ligilactobacillus</taxon>
    </lineage>
</organism>